<dbReference type="PROSITE" id="PS50846">
    <property type="entry name" value="HMA_2"/>
    <property type="match status" value="1"/>
</dbReference>
<dbReference type="GO" id="GO:0005507">
    <property type="term" value="F:copper ion binding"/>
    <property type="evidence" value="ECO:0007669"/>
    <property type="project" value="TreeGrafter"/>
</dbReference>
<comment type="caution">
    <text evidence="12">The sequence shown here is derived from an EMBL/GenBank/DDBJ whole genome shotgun (WGS) entry which is preliminary data.</text>
</comment>
<dbReference type="InterPro" id="IPR044492">
    <property type="entry name" value="P_typ_ATPase_HD_dom"/>
</dbReference>
<dbReference type="Pfam" id="PF00702">
    <property type="entry name" value="Hydrolase"/>
    <property type="match status" value="1"/>
</dbReference>
<dbReference type="PROSITE" id="PS01047">
    <property type="entry name" value="HMA_1"/>
    <property type="match status" value="1"/>
</dbReference>
<dbReference type="SUPFAM" id="SSF81665">
    <property type="entry name" value="Calcium ATPase, transmembrane domain M"/>
    <property type="match status" value="1"/>
</dbReference>
<dbReference type="NCBIfam" id="TIGR01494">
    <property type="entry name" value="ATPase_P-type"/>
    <property type="match status" value="2"/>
</dbReference>
<dbReference type="SFLD" id="SFLDF00027">
    <property type="entry name" value="p-type_atpase"/>
    <property type="match status" value="1"/>
</dbReference>
<evidence type="ECO:0000256" key="3">
    <source>
        <dbReference type="ARBA" id="ARBA00022692"/>
    </source>
</evidence>
<proteinExistence type="inferred from homology"/>
<dbReference type="CDD" id="cd00371">
    <property type="entry name" value="HMA"/>
    <property type="match status" value="2"/>
</dbReference>
<evidence type="ECO:0000256" key="1">
    <source>
        <dbReference type="ARBA" id="ARBA00004141"/>
    </source>
</evidence>
<dbReference type="Gene3D" id="2.70.150.10">
    <property type="entry name" value="Calcium-transporting ATPase, cytoplasmic transduction domain A"/>
    <property type="match status" value="1"/>
</dbReference>
<accession>A0A9P6EIU9</accession>
<dbReference type="InterPro" id="IPR036412">
    <property type="entry name" value="HAD-like_sf"/>
</dbReference>
<dbReference type="SFLD" id="SFLDS00003">
    <property type="entry name" value="Haloacid_Dehalogenase"/>
    <property type="match status" value="1"/>
</dbReference>
<dbReference type="Gene3D" id="3.30.70.100">
    <property type="match status" value="1"/>
</dbReference>
<dbReference type="InterPro" id="IPR006121">
    <property type="entry name" value="HMA_dom"/>
</dbReference>
<dbReference type="AlphaFoldDB" id="A0A9P6EIU9"/>
<evidence type="ECO:0000313" key="12">
    <source>
        <dbReference type="EMBL" id="KAF9529911.1"/>
    </source>
</evidence>
<dbReference type="InterPro" id="IPR023214">
    <property type="entry name" value="HAD_sf"/>
</dbReference>
<feature type="transmembrane region" description="Helical" evidence="10">
    <location>
        <begin position="642"/>
        <end position="665"/>
    </location>
</feature>
<evidence type="ECO:0000256" key="2">
    <source>
        <dbReference type="ARBA" id="ARBA00006024"/>
    </source>
</evidence>
<dbReference type="InterPro" id="IPR023299">
    <property type="entry name" value="ATPase_P-typ_cyto_dom_N"/>
</dbReference>
<dbReference type="InterPro" id="IPR001757">
    <property type="entry name" value="P_typ_ATPase"/>
</dbReference>
<evidence type="ECO:0000256" key="8">
    <source>
        <dbReference type="ARBA" id="ARBA00022989"/>
    </source>
</evidence>
<dbReference type="SUPFAM" id="SSF55008">
    <property type="entry name" value="HMA, heavy metal-associated domain"/>
    <property type="match status" value="1"/>
</dbReference>
<dbReference type="GO" id="GO:0005524">
    <property type="term" value="F:ATP binding"/>
    <property type="evidence" value="ECO:0007669"/>
    <property type="project" value="UniProtKB-UniRule"/>
</dbReference>
<organism evidence="12 13">
    <name type="scientific">Crepidotus variabilis</name>
    <dbReference type="NCBI Taxonomy" id="179855"/>
    <lineage>
        <taxon>Eukaryota</taxon>
        <taxon>Fungi</taxon>
        <taxon>Dikarya</taxon>
        <taxon>Basidiomycota</taxon>
        <taxon>Agaricomycotina</taxon>
        <taxon>Agaricomycetes</taxon>
        <taxon>Agaricomycetidae</taxon>
        <taxon>Agaricales</taxon>
        <taxon>Agaricineae</taxon>
        <taxon>Crepidotaceae</taxon>
        <taxon>Crepidotus</taxon>
    </lineage>
</organism>
<dbReference type="Proteomes" id="UP000807306">
    <property type="component" value="Unassembled WGS sequence"/>
</dbReference>
<evidence type="ECO:0000256" key="4">
    <source>
        <dbReference type="ARBA" id="ARBA00022723"/>
    </source>
</evidence>
<keyword evidence="13" id="KW-1185">Reference proteome</keyword>
<comment type="similarity">
    <text evidence="2 10">Belongs to the cation transport ATPase (P-type) (TC 3.A.3) family. Type IB subfamily.</text>
</comment>
<dbReference type="InterPro" id="IPR008250">
    <property type="entry name" value="ATPase_P-typ_transduc_dom_A_sf"/>
</dbReference>
<keyword evidence="4 10" id="KW-0479">Metal-binding</keyword>
<dbReference type="Gene3D" id="3.40.1110.10">
    <property type="entry name" value="Calcium-transporting ATPase, cytoplasmic domain N"/>
    <property type="match status" value="1"/>
</dbReference>
<name>A0A9P6EIU9_9AGAR</name>
<dbReference type="Gene3D" id="3.40.50.1000">
    <property type="entry name" value="HAD superfamily/HAD-like"/>
    <property type="match status" value="1"/>
</dbReference>
<dbReference type="GO" id="GO:0016887">
    <property type="term" value="F:ATP hydrolysis activity"/>
    <property type="evidence" value="ECO:0007669"/>
    <property type="project" value="InterPro"/>
</dbReference>
<dbReference type="InterPro" id="IPR023298">
    <property type="entry name" value="ATPase_P-typ_TM_dom_sf"/>
</dbReference>
<dbReference type="GO" id="GO:0043682">
    <property type="term" value="F:P-type divalent copper transporter activity"/>
    <property type="evidence" value="ECO:0007669"/>
    <property type="project" value="TreeGrafter"/>
</dbReference>
<evidence type="ECO:0000313" key="13">
    <source>
        <dbReference type="Proteomes" id="UP000807306"/>
    </source>
</evidence>
<feature type="transmembrane region" description="Helical" evidence="10">
    <location>
        <begin position="1023"/>
        <end position="1044"/>
    </location>
</feature>
<dbReference type="Pfam" id="PF00122">
    <property type="entry name" value="E1-E2_ATPase"/>
    <property type="match status" value="1"/>
</dbReference>
<dbReference type="SUPFAM" id="SSF56784">
    <property type="entry name" value="HAD-like"/>
    <property type="match status" value="1"/>
</dbReference>
<feature type="domain" description="HMA" evidence="11">
    <location>
        <begin position="132"/>
        <end position="198"/>
    </location>
</feature>
<dbReference type="InterPro" id="IPR059000">
    <property type="entry name" value="ATPase_P-type_domA"/>
</dbReference>
<keyword evidence="5 10" id="KW-0547">Nucleotide-binding</keyword>
<feature type="transmembrane region" description="Helical" evidence="10">
    <location>
        <begin position="432"/>
        <end position="449"/>
    </location>
</feature>
<dbReference type="InterPro" id="IPR027256">
    <property type="entry name" value="P-typ_ATPase_IB"/>
</dbReference>
<keyword evidence="7" id="KW-1278">Translocase</keyword>
<dbReference type="PANTHER" id="PTHR43520">
    <property type="entry name" value="ATP7, ISOFORM B"/>
    <property type="match status" value="1"/>
</dbReference>
<dbReference type="PROSITE" id="PS00154">
    <property type="entry name" value="ATPASE_E1_E2"/>
    <property type="match status" value="1"/>
</dbReference>
<keyword evidence="8 10" id="KW-1133">Transmembrane helix</keyword>
<feature type="transmembrane region" description="Helical" evidence="10">
    <location>
        <begin position="601"/>
        <end position="622"/>
    </location>
</feature>
<dbReference type="SFLD" id="SFLDG00002">
    <property type="entry name" value="C1.7:_P-type_atpase_like"/>
    <property type="match status" value="1"/>
</dbReference>
<dbReference type="PRINTS" id="PR00942">
    <property type="entry name" value="CUATPASEI"/>
</dbReference>
<dbReference type="Pfam" id="PF00403">
    <property type="entry name" value="HMA"/>
    <property type="match status" value="1"/>
</dbReference>
<dbReference type="PROSITE" id="PS01229">
    <property type="entry name" value="COF_2"/>
    <property type="match status" value="1"/>
</dbReference>
<feature type="transmembrane region" description="Helical" evidence="10">
    <location>
        <begin position="240"/>
        <end position="259"/>
    </location>
</feature>
<dbReference type="PANTHER" id="PTHR43520:SF32">
    <property type="entry name" value="COPPER RESISTANCE P-TYPE ATPASE (EUROFUNG)"/>
    <property type="match status" value="1"/>
</dbReference>
<sequence length="1048" mass="113948">MERIHIPSIHCTSCLKYIEATLSNFALESVQLDYKSKSVEFLAPTPDTITAVLRVLADNGYETEHYSGAPCSRRFLFRIAAWFNIYQRRQRKRHVQHCLACQSGLSHDEKAYDIESSLDKCIEDQQSSANVRKAQISISGMTCSSCTSTISTNVEPMDGIVSFDIHLMTNSAVAVYNADVITIYQLLETIEDSGYGTTLIEDSPLVDDASKTEGLRTLEIEFCGIDHFTISGVTRQLSQLGLISFTPVTIGIPISTIVYRPSSTLNIRHILNFDKPIQAFVHHRPSAHALSQENQRKEAKHLSILLLLAFLIAIPTFIIGVLGMTVLPSMNAFRMWCEAYIWGGCQRAVLALLVLATIAQLTVNQHFVRKAWKVLAGSSSRRWRWSRLIHFGNMDLLVALSTSIAYLASLGLLIRDVRRSPEDAIRDGTTTYFDSTVLLGFFILMGRVLEGYARSKTNDAISMLENAAPDHALLLSTTKNEKDNYNDIDLLGSPSTPISADLIDIGDLLLIPAGGMPCADGTVMAGSSVFDESSLTGESLPVLKAKGESVMTGTRNLSSPIVIRVETVGDETMMRKIVRAVAEGQSKKSPIQVLADKITSIFIPVVVYISLIVLVVWLSVFLSAPSFSAIFPSARSTTSDRISAAFEFAIAVLVIACPCGIGLAAPTAEAVGSGLMAKAGILAQGGGEAFQLASSTDIIVFDKTGTLTRGEATVKQTWVKDEQQHWLLEAVGLAEATSTHPLAQAITSHCQSVTASQPSSSLTMRSCEEIAGRGVRALFAVGEEPAELSVGNSDFVVAEAGSGFRIPEDLTTTATSWRDGGHTAVFVLCRTSQGISIPLMFGIADQLREGFMDAIQTLKDSGKEVYMLTGDNERTAQAVASQLGLNPTYVKAGALPHEKAQFITNLRQQKRHRHIRLLRRWRNEERNAIVAFMGDGLNDSAALAAADTGIAMSHGSQVSMAAASFVLLSDRSIPQAVTNLFKISARVHRRQVMNFCWAMLYNVVLMPVAAGVLYPYHHTRLSPVWSSLAMALSSVSVVISSLALQWGL</sequence>
<dbReference type="InterPro" id="IPR017969">
    <property type="entry name" value="Heavy-metal-associated_CS"/>
</dbReference>
<feature type="transmembrane region" description="Helical" evidence="10">
    <location>
        <begin position="995"/>
        <end position="1017"/>
    </location>
</feature>
<keyword evidence="9 10" id="KW-0472">Membrane</keyword>
<dbReference type="OrthoDB" id="432719at2759"/>
<feature type="transmembrane region" description="Helical" evidence="10">
    <location>
        <begin position="388"/>
        <end position="412"/>
    </location>
</feature>
<dbReference type="GO" id="GO:0055070">
    <property type="term" value="P:copper ion homeostasis"/>
    <property type="evidence" value="ECO:0007669"/>
    <property type="project" value="TreeGrafter"/>
</dbReference>
<keyword evidence="6 10" id="KW-0067">ATP-binding</keyword>
<keyword evidence="3 10" id="KW-0812">Transmembrane</keyword>
<reference evidence="12" key="1">
    <citation type="submission" date="2020-11" db="EMBL/GenBank/DDBJ databases">
        <authorList>
            <consortium name="DOE Joint Genome Institute"/>
            <person name="Ahrendt S."/>
            <person name="Riley R."/>
            <person name="Andreopoulos W."/>
            <person name="Labutti K."/>
            <person name="Pangilinan J."/>
            <person name="Ruiz-Duenas F.J."/>
            <person name="Barrasa J.M."/>
            <person name="Sanchez-Garcia M."/>
            <person name="Camarero S."/>
            <person name="Miyauchi S."/>
            <person name="Serrano A."/>
            <person name="Linde D."/>
            <person name="Babiker R."/>
            <person name="Drula E."/>
            <person name="Ayuso-Fernandez I."/>
            <person name="Pacheco R."/>
            <person name="Padilla G."/>
            <person name="Ferreira P."/>
            <person name="Barriuso J."/>
            <person name="Kellner H."/>
            <person name="Castanera R."/>
            <person name="Alfaro M."/>
            <person name="Ramirez L."/>
            <person name="Pisabarro A.G."/>
            <person name="Kuo A."/>
            <person name="Tritt A."/>
            <person name="Lipzen A."/>
            <person name="He G."/>
            <person name="Yan M."/>
            <person name="Ng V."/>
            <person name="Cullen D."/>
            <person name="Martin F."/>
            <person name="Rosso M.-N."/>
            <person name="Henrissat B."/>
            <person name="Hibbett D."/>
            <person name="Martinez A.T."/>
            <person name="Grigoriev I.V."/>
        </authorList>
    </citation>
    <scope>NUCLEOTIDE SEQUENCE</scope>
    <source>
        <strain evidence="12">CBS 506.95</strain>
    </source>
</reference>
<feature type="transmembrane region" description="Helical" evidence="10">
    <location>
        <begin position="339"/>
        <end position="363"/>
    </location>
</feature>
<gene>
    <name evidence="12" type="ORF">CPB83DRAFT_789316</name>
</gene>
<dbReference type="FunFam" id="3.30.70.100:FF:000001">
    <property type="entry name" value="ATPase copper transporting beta"/>
    <property type="match status" value="1"/>
</dbReference>
<dbReference type="NCBIfam" id="TIGR01525">
    <property type="entry name" value="ATPase-IB_hvy"/>
    <property type="match status" value="1"/>
</dbReference>
<evidence type="ECO:0000256" key="9">
    <source>
        <dbReference type="ARBA" id="ARBA00023136"/>
    </source>
</evidence>
<evidence type="ECO:0000256" key="6">
    <source>
        <dbReference type="ARBA" id="ARBA00022840"/>
    </source>
</evidence>
<feature type="transmembrane region" description="Helical" evidence="10">
    <location>
        <begin position="304"/>
        <end position="327"/>
    </location>
</feature>
<evidence type="ECO:0000256" key="10">
    <source>
        <dbReference type="RuleBase" id="RU362081"/>
    </source>
</evidence>
<dbReference type="GO" id="GO:0016020">
    <property type="term" value="C:membrane"/>
    <property type="evidence" value="ECO:0007669"/>
    <property type="project" value="UniProtKB-SubCell"/>
</dbReference>
<evidence type="ECO:0000259" key="11">
    <source>
        <dbReference type="PROSITE" id="PS50846"/>
    </source>
</evidence>
<protein>
    <submittedName>
        <fullName evidence="12">E1-E2 ATPase-domain-containing protein</fullName>
    </submittedName>
</protein>
<dbReference type="SUPFAM" id="SSF81653">
    <property type="entry name" value="Calcium ATPase, transduction domain A"/>
    <property type="match status" value="1"/>
</dbReference>
<comment type="subcellular location">
    <subcellularLocation>
        <location evidence="1">Membrane</location>
        <topology evidence="1">Multi-pass membrane protein</topology>
    </subcellularLocation>
</comment>
<evidence type="ECO:0000256" key="5">
    <source>
        <dbReference type="ARBA" id="ARBA00022741"/>
    </source>
</evidence>
<dbReference type="InterPro" id="IPR018303">
    <property type="entry name" value="ATPase_P-typ_P_site"/>
</dbReference>
<evidence type="ECO:0000256" key="7">
    <source>
        <dbReference type="ARBA" id="ARBA00022967"/>
    </source>
</evidence>
<dbReference type="PRINTS" id="PR00119">
    <property type="entry name" value="CATATPASE"/>
</dbReference>
<dbReference type="EMBL" id="MU157843">
    <property type="protein sequence ID" value="KAF9529911.1"/>
    <property type="molecule type" value="Genomic_DNA"/>
</dbReference>
<dbReference type="InterPro" id="IPR036163">
    <property type="entry name" value="HMA_dom_sf"/>
</dbReference>